<dbReference type="AlphaFoldDB" id="F0H2C5"/>
<reference evidence="1 2" key="1">
    <citation type="submission" date="2011-01" db="EMBL/GenBank/DDBJ databases">
        <authorList>
            <person name="Durkin A.S."/>
            <person name="Madupu R."/>
            <person name="Torralba M."/>
            <person name="Gillis M."/>
            <person name="Methe B."/>
            <person name="Sutton G."/>
            <person name="Nelson K.E."/>
        </authorList>
    </citation>
    <scope>NUCLEOTIDE SEQUENCE [LARGE SCALE GENOMIC DNA]</scope>
    <source>
        <strain evidence="1 2">ACS-025-V-Sch4</strain>
    </source>
</reference>
<gene>
    <name evidence="1" type="ORF">HMPREF9246_0286</name>
</gene>
<keyword evidence="2" id="KW-1185">Reference proteome</keyword>
<organism evidence="1 2">
    <name type="scientific">Anaerococcus hydrogenalis ACS-025-V-Sch4</name>
    <dbReference type="NCBI Taxonomy" id="879306"/>
    <lineage>
        <taxon>Bacteria</taxon>
        <taxon>Bacillati</taxon>
        <taxon>Bacillota</taxon>
        <taxon>Tissierellia</taxon>
        <taxon>Tissierellales</taxon>
        <taxon>Peptoniphilaceae</taxon>
        <taxon>Anaerococcus</taxon>
    </lineage>
</organism>
<dbReference type="Proteomes" id="UP000005277">
    <property type="component" value="Unassembled WGS sequence"/>
</dbReference>
<evidence type="ECO:0000313" key="1">
    <source>
        <dbReference type="EMBL" id="EGC83369.1"/>
    </source>
</evidence>
<name>F0H2C5_9FIRM</name>
<accession>F0H2C5</accession>
<dbReference type="RefSeq" id="WP_004818083.1">
    <property type="nucleotide sequence ID" value="NZ_AEXN01000033.1"/>
</dbReference>
<dbReference type="OrthoDB" id="1697360at2"/>
<sequence>MKLTIKYYPKLPKRKWLLKREGGAYEQHAHFLFKKDAENVRRLIDGNKYPYNKKYKIAMQRILTEEEFKKLDKKQRYFNINKGIRN</sequence>
<comment type="caution">
    <text evidence="1">The sequence shown here is derived from an EMBL/GenBank/DDBJ whole genome shotgun (WGS) entry which is preliminary data.</text>
</comment>
<proteinExistence type="predicted"/>
<dbReference type="EMBL" id="AEXN01000033">
    <property type="protein sequence ID" value="EGC83369.1"/>
    <property type="molecule type" value="Genomic_DNA"/>
</dbReference>
<evidence type="ECO:0000313" key="2">
    <source>
        <dbReference type="Proteomes" id="UP000005277"/>
    </source>
</evidence>
<protein>
    <submittedName>
        <fullName evidence="1">Conserved domain protein</fullName>
    </submittedName>
</protein>